<sequence length="59" mass="7050">MRRFPIAKEPNWASEELNQELVEKIISVLKEAKVSYAEAYETLEAVYRTMEYRSKFLHL</sequence>
<gene>
    <name evidence="1" type="ORF">M5X12_19030</name>
</gene>
<reference evidence="1 2" key="1">
    <citation type="submission" date="2022-05" db="EMBL/GenBank/DDBJ databases">
        <title>Genome Sequencing of Bee-Associated Microbes.</title>
        <authorList>
            <person name="Dunlap C."/>
        </authorList>
    </citation>
    <scope>NUCLEOTIDE SEQUENCE [LARGE SCALE GENOMIC DNA]</scope>
    <source>
        <strain evidence="1 2">NRRL B-04010</strain>
    </source>
</reference>
<protein>
    <submittedName>
        <fullName evidence="1">Uncharacterized protein</fullName>
    </submittedName>
</protein>
<evidence type="ECO:0000313" key="1">
    <source>
        <dbReference type="EMBL" id="MCY9762632.1"/>
    </source>
</evidence>
<accession>A0ABT4H0X6</accession>
<proteinExistence type="predicted"/>
<dbReference type="RefSeq" id="WP_005552120.1">
    <property type="nucleotide sequence ID" value="NZ_JAMDLX010000274.1"/>
</dbReference>
<name>A0ABT4H0X6_PAEAL</name>
<dbReference type="Proteomes" id="UP001527181">
    <property type="component" value="Unassembled WGS sequence"/>
</dbReference>
<keyword evidence="2" id="KW-1185">Reference proteome</keyword>
<dbReference type="GeneID" id="94489085"/>
<organism evidence="1 2">
    <name type="scientific">Paenibacillus alvei</name>
    <name type="common">Bacillus alvei</name>
    <dbReference type="NCBI Taxonomy" id="44250"/>
    <lineage>
        <taxon>Bacteria</taxon>
        <taxon>Bacillati</taxon>
        <taxon>Bacillota</taxon>
        <taxon>Bacilli</taxon>
        <taxon>Bacillales</taxon>
        <taxon>Paenibacillaceae</taxon>
        <taxon>Paenibacillus</taxon>
    </lineage>
</organism>
<dbReference type="EMBL" id="JAMDNP010000039">
    <property type="protein sequence ID" value="MCY9762632.1"/>
    <property type="molecule type" value="Genomic_DNA"/>
</dbReference>
<evidence type="ECO:0000313" key="2">
    <source>
        <dbReference type="Proteomes" id="UP001527181"/>
    </source>
</evidence>
<comment type="caution">
    <text evidence="1">The sequence shown here is derived from an EMBL/GenBank/DDBJ whole genome shotgun (WGS) entry which is preliminary data.</text>
</comment>